<dbReference type="Proteomes" id="UP001642487">
    <property type="component" value="Chromosome 9"/>
</dbReference>
<accession>A0ABP0ZA48</accession>
<gene>
    <name evidence="2" type="ORF">CITCOLO1_LOCUS21811</name>
</gene>
<proteinExistence type="predicted"/>
<dbReference type="PANTHER" id="PTHR33132:SF92">
    <property type="entry name" value="SERINE-RICH PROTEIN"/>
    <property type="match status" value="1"/>
</dbReference>
<evidence type="ECO:0000256" key="1">
    <source>
        <dbReference type="SAM" id="MobiDB-lite"/>
    </source>
</evidence>
<evidence type="ECO:0000313" key="3">
    <source>
        <dbReference type="Proteomes" id="UP001642487"/>
    </source>
</evidence>
<feature type="compositionally biased region" description="Low complexity" evidence="1">
    <location>
        <begin position="105"/>
        <end position="124"/>
    </location>
</feature>
<sequence>MTKRSFENICVNKFTSIDTWHNHTASDPLPAYIKPQSVISPICFAKMASHGKMSISVPSSAKSAGEGDGVAAHSCSSKGQCLCSPTTHPGSFRCRLHRSNSLPWSRQSKSAAASADASHTSDLSPKSVESA</sequence>
<feature type="region of interest" description="Disordered" evidence="1">
    <location>
        <begin position="102"/>
        <end position="131"/>
    </location>
</feature>
<name>A0ABP0ZA48_9ROSI</name>
<dbReference type="PANTHER" id="PTHR33132">
    <property type="entry name" value="OSJNBB0118P14.9 PROTEIN"/>
    <property type="match status" value="1"/>
</dbReference>
<evidence type="ECO:0000313" key="2">
    <source>
        <dbReference type="EMBL" id="CAK9329364.1"/>
    </source>
</evidence>
<organism evidence="2 3">
    <name type="scientific">Citrullus colocynthis</name>
    <name type="common">colocynth</name>
    <dbReference type="NCBI Taxonomy" id="252529"/>
    <lineage>
        <taxon>Eukaryota</taxon>
        <taxon>Viridiplantae</taxon>
        <taxon>Streptophyta</taxon>
        <taxon>Embryophyta</taxon>
        <taxon>Tracheophyta</taxon>
        <taxon>Spermatophyta</taxon>
        <taxon>Magnoliopsida</taxon>
        <taxon>eudicotyledons</taxon>
        <taxon>Gunneridae</taxon>
        <taxon>Pentapetalae</taxon>
        <taxon>rosids</taxon>
        <taxon>fabids</taxon>
        <taxon>Cucurbitales</taxon>
        <taxon>Cucurbitaceae</taxon>
        <taxon>Benincaseae</taxon>
        <taxon>Citrullus</taxon>
    </lineage>
</organism>
<keyword evidence="3" id="KW-1185">Reference proteome</keyword>
<reference evidence="2 3" key="1">
    <citation type="submission" date="2024-03" db="EMBL/GenBank/DDBJ databases">
        <authorList>
            <person name="Gkanogiannis A."/>
            <person name="Becerra Lopez-Lavalle L."/>
        </authorList>
    </citation>
    <scope>NUCLEOTIDE SEQUENCE [LARGE SCALE GENOMIC DNA]</scope>
</reference>
<dbReference type="EMBL" id="OZ021743">
    <property type="protein sequence ID" value="CAK9329364.1"/>
    <property type="molecule type" value="Genomic_DNA"/>
</dbReference>
<protein>
    <submittedName>
        <fullName evidence="2">Uncharacterized protein</fullName>
    </submittedName>
</protein>